<name>A0A835QFH9_VANPL</name>
<organism evidence="2 4">
    <name type="scientific">Vanilla planifolia</name>
    <name type="common">Vanilla</name>
    <dbReference type="NCBI Taxonomy" id="51239"/>
    <lineage>
        <taxon>Eukaryota</taxon>
        <taxon>Viridiplantae</taxon>
        <taxon>Streptophyta</taxon>
        <taxon>Embryophyta</taxon>
        <taxon>Tracheophyta</taxon>
        <taxon>Spermatophyta</taxon>
        <taxon>Magnoliopsida</taxon>
        <taxon>Liliopsida</taxon>
        <taxon>Asparagales</taxon>
        <taxon>Orchidaceae</taxon>
        <taxon>Vanilloideae</taxon>
        <taxon>Vanilleae</taxon>
        <taxon>Vanilla</taxon>
    </lineage>
</organism>
<dbReference type="Proteomes" id="UP000639772">
    <property type="component" value="Unassembled WGS sequence"/>
</dbReference>
<evidence type="ECO:0000313" key="4">
    <source>
        <dbReference type="Proteomes" id="UP000636800"/>
    </source>
</evidence>
<dbReference type="Proteomes" id="UP000636800">
    <property type="component" value="Unassembled WGS sequence"/>
</dbReference>
<feature type="domain" description="DUF632" evidence="1">
    <location>
        <begin position="1"/>
        <end position="50"/>
    </location>
</feature>
<proteinExistence type="predicted"/>
<evidence type="ECO:0000313" key="5">
    <source>
        <dbReference type="Proteomes" id="UP000639772"/>
    </source>
</evidence>
<dbReference type="Pfam" id="PF04782">
    <property type="entry name" value="DUF632"/>
    <property type="match status" value="1"/>
</dbReference>
<evidence type="ECO:0000313" key="3">
    <source>
        <dbReference type="EMBL" id="KAG0472048.1"/>
    </source>
</evidence>
<dbReference type="InterPro" id="IPR006867">
    <property type="entry name" value="DUF632"/>
</dbReference>
<reference evidence="4 5" key="1">
    <citation type="journal article" date="2020" name="Nat. Food">
        <title>A phased Vanilla planifolia genome enables genetic improvement of flavour and production.</title>
        <authorList>
            <person name="Hasing T."/>
            <person name="Tang H."/>
            <person name="Brym M."/>
            <person name="Khazi F."/>
            <person name="Huang T."/>
            <person name="Chambers A.H."/>
        </authorList>
    </citation>
    <scope>NUCLEOTIDE SEQUENCE [LARGE SCALE GENOMIC DNA]</scope>
    <source>
        <tissue evidence="2">Leaf</tissue>
    </source>
</reference>
<gene>
    <name evidence="3" type="ORF">HPP92_016594</name>
    <name evidence="2" type="ORF">HPP92_017188</name>
</gene>
<sequence length="86" mass="10041">MHTHHSDQYKLVAALRACDVSLAPRETSDQHHDITIQLWNVVHEWNSQFRILSPTRERIHPSTQQLVEAKHHPIESNLKREGIFAC</sequence>
<dbReference type="OrthoDB" id="674656at2759"/>
<evidence type="ECO:0000313" key="2">
    <source>
        <dbReference type="EMBL" id="KAG0470488.1"/>
    </source>
</evidence>
<protein>
    <recommendedName>
        <fullName evidence="1">DUF632 domain-containing protein</fullName>
    </recommendedName>
</protein>
<evidence type="ECO:0000259" key="1">
    <source>
        <dbReference type="Pfam" id="PF04782"/>
    </source>
</evidence>
<dbReference type="AlphaFoldDB" id="A0A835QFH9"/>
<comment type="caution">
    <text evidence="2">The sequence shown here is derived from an EMBL/GenBank/DDBJ whole genome shotgun (WGS) entry which is preliminary data.</text>
</comment>
<dbReference type="EMBL" id="JADCNM010000008">
    <property type="protein sequence ID" value="KAG0472048.1"/>
    <property type="molecule type" value="Genomic_DNA"/>
</dbReference>
<accession>A0A835QFH9</accession>
<dbReference type="EMBL" id="JADCNL010000008">
    <property type="protein sequence ID" value="KAG0470488.1"/>
    <property type="molecule type" value="Genomic_DNA"/>
</dbReference>
<keyword evidence="4" id="KW-1185">Reference proteome</keyword>